<dbReference type="Pfam" id="PF07980">
    <property type="entry name" value="SusD_RagB"/>
    <property type="match status" value="1"/>
</dbReference>
<evidence type="ECO:0000256" key="1">
    <source>
        <dbReference type="ARBA" id="ARBA00004442"/>
    </source>
</evidence>
<evidence type="ECO:0000259" key="6">
    <source>
        <dbReference type="Pfam" id="PF07980"/>
    </source>
</evidence>
<evidence type="ECO:0000256" key="3">
    <source>
        <dbReference type="ARBA" id="ARBA00022729"/>
    </source>
</evidence>
<keyword evidence="5" id="KW-0998">Cell outer membrane</keyword>
<reference evidence="9" key="2">
    <citation type="submission" date="2011-02" db="EMBL/GenBank/DDBJ databases">
        <title>The complete genome of Pedobacter saltans DSM 12145.</title>
        <authorList>
            <consortium name="US DOE Joint Genome Institute (JGI-PGF)"/>
            <person name="Lucas S."/>
            <person name="Copeland A."/>
            <person name="Lapidus A."/>
            <person name="Bruce D."/>
            <person name="Goodwin L."/>
            <person name="Pitluck S."/>
            <person name="Kyrpides N."/>
            <person name="Mavromatis K."/>
            <person name="Pagani I."/>
            <person name="Ivanova N."/>
            <person name="Ovchinnikova G."/>
            <person name="Lu M."/>
            <person name="Detter J.C."/>
            <person name="Han C."/>
            <person name="Land M."/>
            <person name="Hauser L."/>
            <person name="Markowitz V."/>
            <person name="Cheng J.-F."/>
            <person name="Hugenholtz P."/>
            <person name="Woyke T."/>
            <person name="Wu D."/>
            <person name="Tindall B."/>
            <person name="Pomrenke H.G."/>
            <person name="Brambilla E."/>
            <person name="Klenk H.-P."/>
            <person name="Eisen J.A."/>
        </authorList>
    </citation>
    <scope>NUCLEOTIDE SEQUENCE [LARGE SCALE GENOMIC DNA]</scope>
    <source>
        <strain evidence="9">ATCC 51119 / DSM 12145 / JCM 21818 / LMG 10337 / NBRC 100064 / NCIMB 13643</strain>
    </source>
</reference>
<keyword evidence="4" id="KW-0472">Membrane</keyword>
<dbReference type="AlphaFoldDB" id="F0S694"/>
<gene>
    <name evidence="8" type="ordered locus">Pedsa_2666</name>
</gene>
<dbReference type="HOGENOM" id="CLU_015553_0_1_10"/>
<dbReference type="Pfam" id="PF14322">
    <property type="entry name" value="SusD-like_3"/>
    <property type="match status" value="1"/>
</dbReference>
<evidence type="ECO:0000259" key="7">
    <source>
        <dbReference type="Pfam" id="PF14322"/>
    </source>
</evidence>
<dbReference type="InterPro" id="IPR012944">
    <property type="entry name" value="SusD_RagB_dom"/>
</dbReference>
<dbReference type="GO" id="GO:0009279">
    <property type="term" value="C:cell outer membrane"/>
    <property type="evidence" value="ECO:0007669"/>
    <property type="project" value="UniProtKB-SubCell"/>
</dbReference>
<dbReference type="eggNOG" id="COG0457">
    <property type="taxonomic scope" value="Bacteria"/>
</dbReference>
<comment type="similarity">
    <text evidence="2">Belongs to the SusD family.</text>
</comment>
<evidence type="ECO:0000256" key="5">
    <source>
        <dbReference type="ARBA" id="ARBA00023237"/>
    </source>
</evidence>
<dbReference type="Proteomes" id="UP000000310">
    <property type="component" value="Chromosome"/>
</dbReference>
<keyword evidence="3" id="KW-0732">Signal</keyword>
<dbReference type="InterPro" id="IPR011990">
    <property type="entry name" value="TPR-like_helical_dom_sf"/>
</dbReference>
<dbReference type="STRING" id="762903.Pedsa_2666"/>
<evidence type="ECO:0000256" key="2">
    <source>
        <dbReference type="ARBA" id="ARBA00006275"/>
    </source>
</evidence>
<sequence>MNYIMKSLKTIISFIAFGIVFTGCEKDFLQRSPLDEVEDSAFFTDPEHLKTYVNQFYNSTIFIRYANHGNDFDSDNQIRINIDQRLEGTRVISSTGSIPFASVRSINYFFDNYKRVEEKHALNTYKQYLGEAYFFRAVIYFNLLQDYGDIPWITTELSSESPDLYKPRDPRNIVADNIIAQLDSAAKYLTADKTSGAGRINKWMALLMQSRVALYEGTWEKYHNGTDFGVANPQPAKYFNKAVEAADKIMTSNLYDVYTTGSPSTDYKDLFALRDYSTNKEVMFWKKYDNNLSRGSSAFVNDRNFRMETPSGNTITKQLADSYLAIDGKPITGNANFMGYSTLKLEGQNRDPRFFQTIASPDDIWKIAAGTPNKFWKEVYDKRNSTADYNAPTGYLIVKGYNPNMIYHVQQFEETPSILYRYAEVLLNYAEAKAELGTIDQADINKTIKKLRDRVGMPNLILTNITTDPKWDFPTLSPIINEIRRERRVELALEGFRLPDILRWAAADELIFGKRPKGFLASQHPANTTPVDNEGFLDPYKNTIPSGYGFKLNRDYLNSIPVSERVLNPALTQNPGW</sequence>
<dbReference type="InterPro" id="IPR033985">
    <property type="entry name" value="SusD-like_N"/>
</dbReference>
<evidence type="ECO:0000313" key="9">
    <source>
        <dbReference type="Proteomes" id="UP000000310"/>
    </source>
</evidence>
<dbReference type="KEGG" id="psn:Pedsa_2666"/>
<protein>
    <submittedName>
        <fullName evidence="8">RagB/SusD domain protein</fullName>
    </submittedName>
</protein>
<dbReference type="PROSITE" id="PS51257">
    <property type="entry name" value="PROKAR_LIPOPROTEIN"/>
    <property type="match status" value="1"/>
</dbReference>
<evidence type="ECO:0000256" key="4">
    <source>
        <dbReference type="ARBA" id="ARBA00023136"/>
    </source>
</evidence>
<dbReference type="Gene3D" id="1.25.40.390">
    <property type="match status" value="1"/>
</dbReference>
<dbReference type="EMBL" id="CP002545">
    <property type="protein sequence ID" value="ADY53208.1"/>
    <property type="molecule type" value="Genomic_DNA"/>
</dbReference>
<feature type="domain" description="RagB/SusD" evidence="6">
    <location>
        <begin position="298"/>
        <end position="577"/>
    </location>
</feature>
<accession>F0S694</accession>
<proteinExistence type="inferred from homology"/>
<dbReference type="SUPFAM" id="SSF48452">
    <property type="entry name" value="TPR-like"/>
    <property type="match status" value="1"/>
</dbReference>
<feature type="domain" description="SusD-like N-terminal" evidence="7">
    <location>
        <begin position="102"/>
        <end position="214"/>
    </location>
</feature>
<name>F0S694_PSESL</name>
<reference evidence="8 9" key="1">
    <citation type="journal article" date="2011" name="Stand. Genomic Sci.">
        <title>Complete genome sequence of the gliding, heparinolytic Pedobacter saltans type strain (113).</title>
        <authorList>
            <person name="Liolios K."/>
            <person name="Sikorski J."/>
            <person name="Lu M."/>
            <person name="Nolan M."/>
            <person name="Lapidus A."/>
            <person name="Lucas S."/>
            <person name="Hammon N."/>
            <person name="Deshpande S."/>
            <person name="Cheng J.F."/>
            <person name="Tapia R."/>
            <person name="Han C."/>
            <person name="Goodwin L."/>
            <person name="Pitluck S."/>
            <person name="Huntemann M."/>
            <person name="Ivanova N."/>
            <person name="Pagani I."/>
            <person name="Mavromatis K."/>
            <person name="Ovchinikova G."/>
            <person name="Pati A."/>
            <person name="Chen A."/>
            <person name="Palaniappan K."/>
            <person name="Land M."/>
            <person name="Hauser L."/>
            <person name="Brambilla E.M."/>
            <person name="Kotsyurbenko O."/>
            <person name="Rohde M."/>
            <person name="Tindall B.J."/>
            <person name="Abt B."/>
            <person name="Goker M."/>
            <person name="Detter J.C."/>
            <person name="Woyke T."/>
            <person name="Bristow J."/>
            <person name="Eisen J.A."/>
            <person name="Markowitz V."/>
            <person name="Hugenholtz P."/>
            <person name="Klenk H.P."/>
            <person name="Kyrpides N.C."/>
        </authorList>
    </citation>
    <scope>NUCLEOTIDE SEQUENCE [LARGE SCALE GENOMIC DNA]</scope>
    <source>
        <strain evidence="9">ATCC 51119 / DSM 12145 / JCM 21818 / LMG 10337 / NBRC 100064 / NCIMB 13643</strain>
    </source>
</reference>
<organism evidence="8 9">
    <name type="scientific">Pseudopedobacter saltans (strain ATCC 51119 / DSM 12145 / JCM 21818 / CCUG 39354 / LMG 10337 / NBRC 100064 / NCIMB 13643)</name>
    <name type="common">Pedobacter saltans</name>
    <dbReference type="NCBI Taxonomy" id="762903"/>
    <lineage>
        <taxon>Bacteria</taxon>
        <taxon>Pseudomonadati</taxon>
        <taxon>Bacteroidota</taxon>
        <taxon>Sphingobacteriia</taxon>
        <taxon>Sphingobacteriales</taxon>
        <taxon>Sphingobacteriaceae</taxon>
        <taxon>Pseudopedobacter</taxon>
    </lineage>
</organism>
<comment type="subcellular location">
    <subcellularLocation>
        <location evidence="1">Cell outer membrane</location>
    </subcellularLocation>
</comment>
<keyword evidence="9" id="KW-1185">Reference proteome</keyword>
<evidence type="ECO:0000313" key="8">
    <source>
        <dbReference type="EMBL" id="ADY53208.1"/>
    </source>
</evidence>